<dbReference type="PROSITE" id="PS51186">
    <property type="entry name" value="GNAT"/>
    <property type="match status" value="2"/>
</dbReference>
<dbReference type="Pfam" id="PF00583">
    <property type="entry name" value="Acetyltransf_1"/>
    <property type="match status" value="1"/>
</dbReference>
<organism evidence="4 5">
    <name type="scientific">Winkia neuii</name>
    <dbReference type="NCBI Taxonomy" id="33007"/>
    <lineage>
        <taxon>Bacteria</taxon>
        <taxon>Bacillati</taxon>
        <taxon>Actinomycetota</taxon>
        <taxon>Actinomycetes</taxon>
        <taxon>Actinomycetales</taxon>
        <taxon>Actinomycetaceae</taxon>
        <taxon>Winkia</taxon>
    </lineage>
</organism>
<sequence>MNVQWRKLSRADSALVAELTERIQRVDNPPYRTSRAEIEADFSADQRWRSFGAFVQGKLIAYGHALFRPSDPARVICIGGVDPHFRRQKLGGHIVDLQVQAAQELLGASQGEVIMHVDEGMAELVEVLRSRGFSWTKTYYELRAPLHSLGAVPADPFITIVPWSVDLDDELRLAINAITEQTWGSTPLSAQEWAQGRPHFSAQNSFIALDKSTDRTQIAGLAMCSLYRQDWQALGVRECYIDIFAVGEPWRETHVGRRLLAAVMEKGAADGLEAIGAGISSLNDSGALDLYHSLGFRTVARTRSYSMQLPN</sequence>
<dbReference type="InterPro" id="IPR050832">
    <property type="entry name" value="Bact_Acetyltransf"/>
</dbReference>
<evidence type="ECO:0000256" key="2">
    <source>
        <dbReference type="ARBA" id="ARBA00023315"/>
    </source>
</evidence>
<feature type="domain" description="N-acetyltransferase" evidence="3">
    <location>
        <begin position="3"/>
        <end position="159"/>
    </location>
</feature>
<reference evidence="4 5" key="1">
    <citation type="submission" date="2017-12" db="EMBL/GenBank/DDBJ databases">
        <title>Phylogenetic diversity of female urinary microbiome.</title>
        <authorList>
            <person name="Thomas-White K."/>
            <person name="Wolfe A.J."/>
        </authorList>
    </citation>
    <scope>NUCLEOTIDE SEQUENCE [LARGE SCALE GENOMIC DNA]</scope>
    <source>
        <strain evidence="4 5">UMB0402</strain>
    </source>
</reference>
<keyword evidence="5" id="KW-1185">Reference proteome</keyword>
<dbReference type="Gene3D" id="3.40.630.30">
    <property type="match status" value="1"/>
</dbReference>
<dbReference type="SUPFAM" id="SSF55729">
    <property type="entry name" value="Acyl-CoA N-acyltransferases (Nat)"/>
    <property type="match status" value="2"/>
</dbReference>
<dbReference type="InterPro" id="IPR016181">
    <property type="entry name" value="Acyl_CoA_acyltransferase"/>
</dbReference>
<name>A0A2I1IL28_9ACTO</name>
<accession>A0A2I1IL28</accession>
<keyword evidence="1 4" id="KW-0808">Transferase</keyword>
<dbReference type="STRING" id="33007.HMPREF3198_02243"/>
<dbReference type="InterPro" id="IPR000182">
    <property type="entry name" value="GNAT_dom"/>
</dbReference>
<dbReference type="PANTHER" id="PTHR43877">
    <property type="entry name" value="AMINOALKYLPHOSPHONATE N-ACETYLTRANSFERASE-RELATED-RELATED"/>
    <property type="match status" value="1"/>
</dbReference>
<proteinExistence type="predicted"/>
<dbReference type="GeneID" id="35867066"/>
<feature type="domain" description="N-acetyltransferase" evidence="3">
    <location>
        <begin position="158"/>
        <end position="311"/>
    </location>
</feature>
<dbReference type="GO" id="GO:0016747">
    <property type="term" value="F:acyltransferase activity, transferring groups other than amino-acyl groups"/>
    <property type="evidence" value="ECO:0007669"/>
    <property type="project" value="InterPro"/>
</dbReference>
<evidence type="ECO:0000313" key="4">
    <source>
        <dbReference type="EMBL" id="PKY71824.1"/>
    </source>
</evidence>
<dbReference type="EMBL" id="PKKO01000005">
    <property type="protein sequence ID" value="PKY71824.1"/>
    <property type="molecule type" value="Genomic_DNA"/>
</dbReference>
<dbReference type="RefSeq" id="WP_024331644.1">
    <property type="nucleotide sequence ID" value="NZ_JASOXK010000006.1"/>
</dbReference>
<evidence type="ECO:0000256" key="1">
    <source>
        <dbReference type="ARBA" id="ARBA00022679"/>
    </source>
</evidence>
<dbReference type="AlphaFoldDB" id="A0A2I1IL28"/>
<evidence type="ECO:0000313" key="5">
    <source>
        <dbReference type="Proteomes" id="UP000235122"/>
    </source>
</evidence>
<dbReference type="Proteomes" id="UP000235122">
    <property type="component" value="Unassembled WGS sequence"/>
</dbReference>
<protein>
    <submittedName>
        <fullName evidence="4">GNAT family N-acetyltransferase</fullName>
    </submittedName>
</protein>
<comment type="caution">
    <text evidence="4">The sequence shown here is derived from an EMBL/GenBank/DDBJ whole genome shotgun (WGS) entry which is preliminary data.</text>
</comment>
<evidence type="ECO:0000259" key="3">
    <source>
        <dbReference type="PROSITE" id="PS51186"/>
    </source>
</evidence>
<keyword evidence="2" id="KW-0012">Acyltransferase</keyword>
<gene>
    <name evidence="4" type="ORF">CYJ19_08890</name>
</gene>